<dbReference type="Pfam" id="PF14559">
    <property type="entry name" value="TPR_19"/>
    <property type="match status" value="1"/>
</dbReference>
<evidence type="ECO:0000256" key="1">
    <source>
        <dbReference type="ARBA" id="ARBA00022729"/>
    </source>
</evidence>
<dbReference type="Gene3D" id="1.25.40.10">
    <property type="entry name" value="Tetratricopeptide repeat domain"/>
    <property type="match status" value="1"/>
</dbReference>
<dbReference type="InterPro" id="IPR010177">
    <property type="entry name" value="Paired_CXXCH_1"/>
</dbReference>
<dbReference type="InterPro" id="IPR011989">
    <property type="entry name" value="ARM-like"/>
</dbReference>
<dbReference type="SUPFAM" id="SSF48371">
    <property type="entry name" value="ARM repeat"/>
    <property type="match status" value="1"/>
</dbReference>
<feature type="domain" description="Cytochrome c7-like" evidence="5">
    <location>
        <begin position="193"/>
        <end position="266"/>
    </location>
</feature>
<keyword evidence="7" id="KW-1185">Reference proteome</keyword>
<dbReference type="InterPro" id="IPR023155">
    <property type="entry name" value="Cyt_c-552/4"/>
</dbReference>
<feature type="domain" description="Cytochrome c-552/4" evidence="4">
    <location>
        <begin position="63"/>
        <end position="86"/>
    </location>
</feature>
<dbReference type="Pfam" id="PF13435">
    <property type="entry name" value="Cytochrome_C554"/>
    <property type="match status" value="1"/>
</dbReference>
<dbReference type="InterPro" id="IPR016024">
    <property type="entry name" value="ARM-type_fold"/>
</dbReference>
<comment type="caution">
    <text evidence="6">The sequence shown here is derived from an EMBL/GenBank/DDBJ whole genome shotgun (WGS) entry which is preliminary data.</text>
</comment>
<dbReference type="PANTHER" id="PTHR35038">
    <property type="entry name" value="DISSIMILATORY SULFITE REDUCTASE SIRA"/>
    <property type="match status" value="1"/>
</dbReference>
<feature type="domain" description="Doubled CXXCH motif" evidence="3">
    <location>
        <begin position="324"/>
        <end position="352"/>
    </location>
</feature>
<accession>A0A317ZND5</accession>
<proteinExistence type="predicted"/>
<keyword evidence="1" id="KW-0732">Signal</keyword>
<evidence type="ECO:0000259" key="5">
    <source>
        <dbReference type="Pfam" id="PF14522"/>
    </source>
</evidence>
<evidence type="ECO:0000259" key="4">
    <source>
        <dbReference type="Pfam" id="PF13435"/>
    </source>
</evidence>
<evidence type="ECO:0000256" key="2">
    <source>
        <dbReference type="PROSITE-ProRule" id="PRU00339"/>
    </source>
</evidence>
<dbReference type="InterPro" id="IPR011990">
    <property type="entry name" value="TPR-like_helical_dom_sf"/>
</dbReference>
<organism evidence="6 7">
    <name type="scientific">Coraliomargarita sinensis</name>
    <dbReference type="NCBI Taxonomy" id="2174842"/>
    <lineage>
        <taxon>Bacteria</taxon>
        <taxon>Pseudomonadati</taxon>
        <taxon>Verrucomicrobiota</taxon>
        <taxon>Opitutia</taxon>
        <taxon>Puniceicoccales</taxon>
        <taxon>Coraliomargaritaceae</taxon>
        <taxon>Coraliomargarita</taxon>
    </lineage>
</organism>
<name>A0A317ZND5_9BACT</name>
<dbReference type="PROSITE" id="PS50005">
    <property type="entry name" value="TPR"/>
    <property type="match status" value="1"/>
</dbReference>
<dbReference type="SUPFAM" id="SSF48695">
    <property type="entry name" value="Multiheme cytochromes"/>
    <property type="match status" value="1"/>
</dbReference>
<dbReference type="OrthoDB" id="9814800at2"/>
<evidence type="ECO:0000259" key="3">
    <source>
        <dbReference type="Pfam" id="PF09699"/>
    </source>
</evidence>
<dbReference type="AlphaFoldDB" id="A0A317ZND5"/>
<dbReference type="PROSITE" id="PS51257">
    <property type="entry name" value="PROKAR_LIPOPROTEIN"/>
    <property type="match status" value="1"/>
</dbReference>
<keyword evidence="2" id="KW-0802">TPR repeat</keyword>
<feature type="repeat" description="TPR" evidence="2">
    <location>
        <begin position="641"/>
        <end position="674"/>
    </location>
</feature>
<evidence type="ECO:0000313" key="6">
    <source>
        <dbReference type="EMBL" id="PXA05743.1"/>
    </source>
</evidence>
<dbReference type="InterPro" id="IPR019734">
    <property type="entry name" value="TPR_rpt"/>
</dbReference>
<gene>
    <name evidence="6" type="ORF">DDZ13_02415</name>
</gene>
<protein>
    <submittedName>
        <fullName evidence="6">Uncharacterized protein</fullName>
    </submittedName>
</protein>
<dbReference type="Gene3D" id="1.25.10.10">
    <property type="entry name" value="Leucine-rich Repeat Variant"/>
    <property type="match status" value="1"/>
</dbReference>
<sequence length="705" mass="78932">MFIRFTSILHGLVITIACLCVSGCGDKPSSGYEATQKSKVESLHGTFPFTFDGPRLARSGPSSCAECHAEEFEQWQQSHHAKANRPVSVELDTAAFTPTREIKESGVTYRMEKEADKFWLEVIDAEGGSERHELVGVIGYTPIRQYLTRFEGNKYQTISASYDVLKNEWVDVFAHEDRVPGEWGHWTGQGMNWNANCAYCHTTEYNKGFDFEADRYESTWIQQGIACAECHTGLEEHVRLARSGGNTSLPPLDREQIEDNCASCHSRRDQITADAFKPGDAYHNHFGVSLPDQPGLYYPDGQILDEVFVHGSFQMSRMNHAGVSCLDCHNPHSNELILPVKNNMLCMRCHDSGYMEAPVIEPLAHSFHAEGSTGNQCVSCHMPKTTYMQVDPRADHGFHSPDPLMTKELGIPNACSSCHTDESVDWAVKHVEEWYGEKLAKSRQRQRARALHAAYNYDPSALQQLISLLEEEDIPAWRATYAGLISAYLPNEQAAGALRPLLKDESPLVRERAVSALLVFNPESPNKMDALSDSSRSVRIAAARALENTNQAIPNESTLAEWNNYLDFNSDRPQTLLVLANRAAQEKRLPDLRKYIDRAIQLDRANAQMYHQAAILLSTAGLQKEARTRLFKGWELAPKDAIFPYSLGLLAAETGDLNTAIGYLEEAVALEPNFSRAWYNLSLAYSRSNQPEAAQRAMRRAQGQP</sequence>
<dbReference type="PANTHER" id="PTHR35038:SF8">
    <property type="entry name" value="C-TYPE POLYHEME CYTOCHROME OMCC"/>
    <property type="match status" value="1"/>
</dbReference>
<dbReference type="Gene3D" id="1.10.1130.10">
    <property type="entry name" value="Flavocytochrome C3, Chain A"/>
    <property type="match status" value="3"/>
</dbReference>
<dbReference type="Proteomes" id="UP000247099">
    <property type="component" value="Unassembled WGS sequence"/>
</dbReference>
<dbReference type="InterPro" id="IPR051829">
    <property type="entry name" value="Multiheme_Cytochr_ET"/>
</dbReference>
<dbReference type="InterPro" id="IPR036280">
    <property type="entry name" value="Multihaem_cyt_sf"/>
</dbReference>
<dbReference type="InParanoid" id="A0A317ZND5"/>
<dbReference type="Pfam" id="PF14522">
    <property type="entry name" value="Cytochrome_C7"/>
    <property type="match status" value="1"/>
</dbReference>
<dbReference type="SUPFAM" id="SSF48452">
    <property type="entry name" value="TPR-like"/>
    <property type="match status" value="1"/>
</dbReference>
<dbReference type="InterPro" id="IPR029467">
    <property type="entry name" value="Cyt_c7-like"/>
</dbReference>
<dbReference type="Pfam" id="PF09699">
    <property type="entry name" value="Paired_CXXCH_1"/>
    <property type="match status" value="1"/>
</dbReference>
<reference evidence="6 7" key="1">
    <citation type="submission" date="2018-05" db="EMBL/GenBank/DDBJ databases">
        <title>Coraliomargarita sinensis sp. nov., isolated from a marine solar saltern.</title>
        <authorList>
            <person name="Zhou L.Y."/>
        </authorList>
    </citation>
    <scope>NUCLEOTIDE SEQUENCE [LARGE SCALE GENOMIC DNA]</scope>
    <source>
        <strain evidence="6 7">WN38</strain>
    </source>
</reference>
<dbReference type="RefSeq" id="WP_110129820.1">
    <property type="nucleotide sequence ID" value="NZ_QHJQ01000001.1"/>
</dbReference>
<evidence type="ECO:0000313" key="7">
    <source>
        <dbReference type="Proteomes" id="UP000247099"/>
    </source>
</evidence>
<dbReference type="EMBL" id="QHJQ01000001">
    <property type="protein sequence ID" value="PXA05743.1"/>
    <property type="molecule type" value="Genomic_DNA"/>
</dbReference>